<dbReference type="InterPro" id="IPR058163">
    <property type="entry name" value="LysR-type_TF_proteobact-type"/>
</dbReference>
<dbReference type="InterPro" id="IPR005119">
    <property type="entry name" value="LysR_subst-bd"/>
</dbReference>
<organism evidence="6 7">
    <name type="scientific">Pseudomonas fluorescens</name>
    <dbReference type="NCBI Taxonomy" id="294"/>
    <lineage>
        <taxon>Bacteria</taxon>
        <taxon>Pseudomonadati</taxon>
        <taxon>Pseudomonadota</taxon>
        <taxon>Gammaproteobacteria</taxon>
        <taxon>Pseudomonadales</taxon>
        <taxon>Pseudomonadaceae</taxon>
        <taxon>Pseudomonas</taxon>
    </lineage>
</organism>
<dbReference type="SUPFAM" id="SSF46785">
    <property type="entry name" value="Winged helix' DNA-binding domain"/>
    <property type="match status" value="1"/>
</dbReference>
<comment type="similarity">
    <text evidence="1">Belongs to the LysR transcriptional regulatory family.</text>
</comment>
<keyword evidence="2" id="KW-0805">Transcription regulation</keyword>
<dbReference type="OrthoDB" id="9786526at2"/>
<dbReference type="Gene3D" id="1.10.10.10">
    <property type="entry name" value="Winged helix-like DNA-binding domain superfamily/Winged helix DNA-binding domain"/>
    <property type="match status" value="1"/>
</dbReference>
<dbReference type="Pfam" id="PF03466">
    <property type="entry name" value="LysR_substrate"/>
    <property type="match status" value="1"/>
</dbReference>
<sequence length="312" mass="34241">MDRYHEMLMFEALSERPSLAAAARRLDVSGATVVRAIARLEARLGVALLQRSTRGVSLTESGAAFMADCSRILKGIEEAEASAKGLHVQAQGNLTVLLPHLFSRYVMTPLLTTYLEAYPEVKVFAHYHDRYPNMNEEGLDVAVLVGNLPSSSLIARPVGYVRMIVCGSPAYLEAHGAPAAPEDLKHHRLIGIQAYREKINWDFSTQGIQTTIKARPRVSCTTVQAALDAAAYGAGLTRCLSYPAYDYLHGGRLIRVLEPFELPALPVHVVYREGRKAAMRVRSFVDHIVEGLREHPAMMPDALQALAPPSAD</sequence>
<dbReference type="RefSeq" id="WP_126363362.1">
    <property type="nucleotide sequence ID" value="NZ_LR134318.1"/>
</dbReference>
<dbReference type="AlphaFoldDB" id="A0A3S5E9K5"/>
<evidence type="ECO:0000256" key="1">
    <source>
        <dbReference type="ARBA" id="ARBA00009437"/>
    </source>
</evidence>
<dbReference type="PANTHER" id="PTHR30537">
    <property type="entry name" value="HTH-TYPE TRANSCRIPTIONAL REGULATOR"/>
    <property type="match status" value="1"/>
</dbReference>
<gene>
    <name evidence="6" type="primary">dmlR_12</name>
    <name evidence="6" type="ORF">NCTC9428_02739</name>
</gene>
<dbReference type="Gene3D" id="3.40.190.290">
    <property type="match status" value="1"/>
</dbReference>
<feature type="domain" description="HTH lysR-type" evidence="5">
    <location>
        <begin position="1"/>
        <end position="59"/>
    </location>
</feature>
<evidence type="ECO:0000256" key="3">
    <source>
        <dbReference type="ARBA" id="ARBA00023125"/>
    </source>
</evidence>
<dbReference type="EMBL" id="LR134318">
    <property type="protein sequence ID" value="VEF11124.1"/>
    <property type="molecule type" value="Genomic_DNA"/>
</dbReference>
<dbReference type="PROSITE" id="PS50931">
    <property type="entry name" value="HTH_LYSR"/>
    <property type="match status" value="1"/>
</dbReference>
<dbReference type="SUPFAM" id="SSF53850">
    <property type="entry name" value="Periplasmic binding protein-like II"/>
    <property type="match status" value="1"/>
</dbReference>
<evidence type="ECO:0000313" key="7">
    <source>
        <dbReference type="Proteomes" id="UP000281909"/>
    </source>
</evidence>
<accession>A0A3S5E9K5</accession>
<reference evidence="6 7" key="1">
    <citation type="submission" date="2018-12" db="EMBL/GenBank/DDBJ databases">
        <authorList>
            <consortium name="Pathogen Informatics"/>
        </authorList>
    </citation>
    <scope>NUCLEOTIDE SEQUENCE [LARGE SCALE GENOMIC DNA]</scope>
    <source>
        <strain evidence="6 7">NCTC9428</strain>
    </source>
</reference>
<dbReference type="InterPro" id="IPR036390">
    <property type="entry name" value="WH_DNA-bd_sf"/>
</dbReference>
<dbReference type="Pfam" id="PF00126">
    <property type="entry name" value="HTH_1"/>
    <property type="match status" value="1"/>
</dbReference>
<dbReference type="GO" id="GO:0043565">
    <property type="term" value="F:sequence-specific DNA binding"/>
    <property type="evidence" value="ECO:0007669"/>
    <property type="project" value="TreeGrafter"/>
</dbReference>
<dbReference type="GO" id="GO:0003700">
    <property type="term" value="F:DNA-binding transcription factor activity"/>
    <property type="evidence" value="ECO:0007669"/>
    <property type="project" value="InterPro"/>
</dbReference>
<name>A0A3S5E9K5_PSEFL</name>
<dbReference type="FunFam" id="1.10.10.10:FF:000001">
    <property type="entry name" value="LysR family transcriptional regulator"/>
    <property type="match status" value="1"/>
</dbReference>
<evidence type="ECO:0000259" key="5">
    <source>
        <dbReference type="PROSITE" id="PS50931"/>
    </source>
</evidence>
<dbReference type="InterPro" id="IPR036388">
    <property type="entry name" value="WH-like_DNA-bd_sf"/>
</dbReference>
<dbReference type="PANTHER" id="PTHR30537:SF5">
    <property type="entry name" value="HTH-TYPE TRANSCRIPTIONAL ACTIVATOR TTDR-RELATED"/>
    <property type="match status" value="1"/>
</dbReference>
<keyword evidence="4" id="KW-0804">Transcription</keyword>
<dbReference type="Proteomes" id="UP000281909">
    <property type="component" value="Chromosome"/>
</dbReference>
<evidence type="ECO:0000256" key="2">
    <source>
        <dbReference type="ARBA" id="ARBA00023015"/>
    </source>
</evidence>
<evidence type="ECO:0000256" key="4">
    <source>
        <dbReference type="ARBA" id="ARBA00023163"/>
    </source>
</evidence>
<dbReference type="InterPro" id="IPR000847">
    <property type="entry name" value="LysR_HTH_N"/>
</dbReference>
<keyword evidence="3" id="KW-0238">DNA-binding</keyword>
<evidence type="ECO:0000313" key="6">
    <source>
        <dbReference type="EMBL" id="VEF11124.1"/>
    </source>
</evidence>
<proteinExistence type="inferred from homology"/>
<dbReference type="GO" id="GO:0006351">
    <property type="term" value="P:DNA-templated transcription"/>
    <property type="evidence" value="ECO:0007669"/>
    <property type="project" value="TreeGrafter"/>
</dbReference>
<protein>
    <submittedName>
        <fullName evidence="6">LysR family transcriptional regulator</fullName>
    </submittedName>
</protein>